<evidence type="ECO:0000313" key="2">
    <source>
        <dbReference type="Proteomes" id="UP001161247"/>
    </source>
</evidence>
<sequence>MHPGTVNGKKIHPLVDDATNNIFSTVPILRCLHKQLPNPTYRCPIRNNDDAINNVTLQFKKNRANQNRKKRNTKQLPSVHSAIQVRFQVESELISNINQSIKQNFPLISENI</sequence>
<name>A0AAV1C9Y3_OLDCO</name>
<reference evidence="1" key="1">
    <citation type="submission" date="2023-03" db="EMBL/GenBank/DDBJ databases">
        <authorList>
            <person name="Julca I."/>
        </authorList>
    </citation>
    <scope>NUCLEOTIDE SEQUENCE</scope>
</reference>
<dbReference type="AlphaFoldDB" id="A0AAV1C9Y3"/>
<proteinExistence type="predicted"/>
<dbReference type="EMBL" id="OX459118">
    <property type="protein sequence ID" value="CAI9091793.1"/>
    <property type="molecule type" value="Genomic_DNA"/>
</dbReference>
<dbReference type="Proteomes" id="UP001161247">
    <property type="component" value="Chromosome 1"/>
</dbReference>
<evidence type="ECO:0000313" key="1">
    <source>
        <dbReference type="EMBL" id="CAI9091793.1"/>
    </source>
</evidence>
<keyword evidence="2" id="KW-1185">Reference proteome</keyword>
<gene>
    <name evidence="1" type="ORF">OLC1_LOCUS3625</name>
</gene>
<organism evidence="1 2">
    <name type="scientific">Oldenlandia corymbosa var. corymbosa</name>
    <dbReference type="NCBI Taxonomy" id="529605"/>
    <lineage>
        <taxon>Eukaryota</taxon>
        <taxon>Viridiplantae</taxon>
        <taxon>Streptophyta</taxon>
        <taxon>Embryophyta</taxon>
        <taxon>Tracheophyta</taxon>
        <taxon>Spermatophyta</taxon>
        <taxon>Magnoliopsida</taxon>
        <taxon>eudicotyledons</taxon>
        <taxon>Gunneridae</taxon>
        <taxon>Pentapetalae</taxon>
        <taxon>asterids</taxon>
        <taxon>lamiids</taxon>
        <taxon>Gentianales</taxon>
        <taxon>Rubiaceae</taxon>
        <taxon>Rubioideae</taxon>
        <taxon>Spermacoceae</taxon>
        <taxon>Hedyotis-Oldenlandia complex</taxon>
        <taxon>Oldenlandia</taxon>
    </lineage>
</organism>
<accession>A0AAV1C9Y3</accession>
<protein>
    <submittedName>
        <fullName evidence="1">OLC1v1026908C1</fullName>
    </submittedName>
</protein>